<evidence type="ECO:0000313" key="1">
    <source>
        <dbReference type="EMBL" id="GIY95857.1"/>
    </source>
</evidence>
<proteinExistence type="predicted"/>
<keyword evidence="2" id="KW-1185">Reference proteome</keyword>
<dbReference type="EMBL" id="BPLR01017970">
    <property type="protein sequence ID" value="GIY95857.1"/>
    <property type="molecule type" value="Genomic_DNA"/>
</dbReference>
<comment type="caution">
    <text evidence="1">The sequence shown here is derived from an EMBL/GenBank/DDBJ whole genome shotgun (WGS) entry which is preliminary data.</text>
</comment>
<name>A0AAV4XL39_CAEEX</name>
<organism evidence="1 2">
    <name type="scientific">Caerostris extrusa</name>
    <name type="common">Bark spider</name>
    <name type="synonym">Caerostris bankana</name>
    <dbReference type="NCBI Taxonomy" id="172846"/>
    <lineage>
        <taxon>Eukaryota</taxon>
        <taxon>Metazoa</taxon>
        <taxon>Ecdysozoa</taxon>
        <taxon>Arthropoda</taxon>
        <taxon>Chelicerata</taxon>
        <taxon>Arachnida</taxon>
        <taxon>Araneae</taxon>
        <taxon>Araneomorphae</taxon>
        <taxon>Entelegynae</taxon>
        <taxon>Araneoidea</taxon>
        <taxon>Araneidae</taxon>
        <taxon>Caerostris</taxon>
    </lineage>
</organism>
<accession>A0AAV4XL39</accession>
<sequence>MYDDACRSVQDLCTLDIEVVNHVTAPLFEKKNTNNSPESASFPRSDSLFSFSPVPHLRLSVDGFLFTPNYSNLSFQLLKHGQLFIIILNYR</sequence>
<dbReference type="Proteomes" id="UP001054945">
    <property type="component" value="Unassembled WGS sequence"/>
</dbReference>
<reference evidence="1 2" key="1">
    <citation type="submission" date="2021-06" db="EMBL/GenBank/DDBJ databases">
        <title>Caerostris extrusa draft genome.</title>
        <authorList>
            <person name="Kono N."/>
            <person name="Arakawa K."/>
        </authorList>
    </citation>
    <scope>NUCLEOTIDE SEQUENCE [LARGE SCALE GENOMIC DNA]</scope>
</reference>
<evidence type="ECO:0000313" key="2">
    <source>
        <dbReference type="Proteomes" id="UP001054945"/>
    </source>
</evidence>
<gene>
    <name evidence="1" type="ORF">CEXT_219161</name>
</gene>
<dbReference type="AlphaFoldDB" id="A0AAV4XL39"/>
<protein>
    <submittedName>
        <fullName evidence="1">Uncharacterized protein</fullName>
    </submittedName>
</protein>